<evidence type="ECO:0000259" key="2">
    <source>
        <dbReference type="Pfam" id="PF20152"/>
    </source>
</evidence>
<organism evidence="3 4">
    <name type="scientific">Phanerochaete carnosa (strain HHB-10118-sp)</name>
    <name type="common">White-rot fungus</name>
    <name type="synonym">Peniophora carnosa</name>
    <dbReference type="NCBI Taxonomy" id="650164"/>
    <lineage>
        <taxon>Eukaryota</taxon>
        <taxon>Fungi</taxon>
        <taxon>Dikarya</taxon>
        <taxon>Basidiomycota</taxon>
        <taxon>Agaricomycotina</taxon>
        <taxon>Agaricomycetes</taxon>
        <taxon>Polyporales</taxon>
        <taxon>Phanerochaetaceae</taxon>
        <taxon>Phanerochaete</taxon>
    </lineage>
</organism>
<feature type="transmembrane region" description="Helical" evidence="1">
    <location>
        <begin position="169"/>
        <end position="193"/>
    </location>
</feature>
<keyword evidence="1" id="KW-1133">Transmembrane helix</keyword>
<dbReference type="InterPro" id="IPR045339">
    <property type="entry name" value="DUF6534"/>
</dbReference>
<feature type="transmembrane region" description="Helical" evidence="1">
    <location>
        <begin position="238"/>
        <end position="259"/>
    </location>
</feature>
<feature type="transmembrane region" description="Helical" evidence="1">
    <location>
        <begin position="54"/>
        <end position="79"/>
    </location>
</feature>
<dbReference type="RefSeq" id="XP_007400090.1">
    <property type="nucleotide sequence ID" value="XM_007400028.1"/>
</dbReference>
<keyword evidence="4" id="KW-1185">Reference proteome</keyword>
<dbReference type="OrthoDB" id="3063206at2759"/>
<keyword evidence="1" id="KW-0472">Membrane</keyword>
<evidence type="ECO:0000313" key="4">
    <source>
        <dbReference type="Proteomes" id="UP000008370"/>
    </source>
</evidence>
<proteinExistence type="predicted"/>
<feature type="transmembrane region" description="Helical" evidence="1">
    <location>
        <begin position="205"/>
        <end position="226"/>
    </location>
</feature>
<feature type="transmembrane region" description="Helical" evidence="1">
    <location>
        <begin position="122"/>
        <end position="149"/>
    </location>
</feature>
<evidence type="ECO:0000313" key="3">
    <source>
        <dbReference type="EMBL" id="EKM50923.1"/>
    </source>
</evidence>
<reference evidence="3 4" key="1">
    <citation type="journal article" date="2012" name="BMC Genomics">
        <title>Comparative genomics of the white-rot fungi, Phanerochaete carnosa and P. chrysosporium, to elucidate the genetic basis of the distinct wood types they colonize.</title>
        <authorList>
            <person name="Suzuki H."/>
            <person name="MacDonald J."/>
            <person name="Syed K."/>
            <person name="Salamov A."/>
            <person name="Hori C."/>
            <person name="Aerts A."/>
            <person name="Henrissat B."/>
            <person name="Wiebenga A."/>
            <person name="vanKuyk P.A."/>
            <person name="Barry K."/>
            <person name="Lindquist E."/>
            <person name="LaButti K."/>
            <person name="Lapidus A."/>
            <person name="Lucas S."/>
            <person name="Coutinho P."/>
            <person name="Gong Y."/>
            <person name="Samejima M."/>
            <person name="Mahadevan R."/>
            <person name="Abou-Zaid M."/>
            <person name="de Vries R.P."/>
            <person name="Igarashi K."/>
            <person name="Yadav J.S."/>
            <person name="Grigoriev I.V."/>
            <person name="Master E.R."/>
        </authorList>
    </citation>
    <scope>NUCLEOTIDE SEQUENCE [LARGE SCALE GENOMIC DNA]</scope>
    <source>
        <strain evidence="3 4">HHB-10118-sp</strain>
    </source>
</reference>
<dbReference type="Pfam" id="PF20152">
    <property type="entry name" value="DUF6534"/>
    <property type="match status" value="1"/>
</dbReference>
<dbReference type="KEGG" id="pco:PHACADRAFT_212839"/>
<dbReference type="HOGENOM" id="CLU_046025_5_0_1"/>
<feature type="domain" description="DUF6534" evidence="2">
    <location>
        <begin position="176"/>
        <end position="264"/>
    </location>
</feature>
<dbReference type="InParanoid" id="K5VI42"/>
<dbReference type="Proteomes" id="UP000008370">
    <property type="component" value="Unassembled WGS sequence"/>
</dbReference>
<dbReference type="EMBL" id="JH930477">
    <property type="protein sequence ID" value="EKM50923.1"/>
    <property type="molecule type" value="Genomic_DNA"/>
</dbReference>
<name>K5VI42_PHACS</name>
<dbReference type="AlphaFoldDB" id="K5VI42"/>
<keyword evidence="1" id="KW-0812">Transmembrane</keyword>
<dbReference type="PANTHER" id="PTHR40465:SF1">
    <property type="entry name" value="DUF6534 DOMAIN-CONTAINING PROTEIN"/>
    <property type="match status" value="1"/>
</dbReference>
<sequence length="340" mass="37454">MASLNLTQLFIGNMVGAALDSALWGAGCMQLYVPGTPFFYFVNYRTDHWALKLLVMALWLTNTAITALTFATVFLTITSQSLEGLVLPSSVVIRTLLSNVIAVAVQFYFLRRIYHFSTKGWIIVTCLALAGVISSYQLVCGSLYTVWALPKNVPIAVSLTSSRDVSMEISCRAVSSFVDTLIAAWMTTLLLLKRHIRLLPRSSELIHNLLILTINTGLWTAIIALVDFSLVAWRPTGVVYAVFEYPLASLYFNTLLANLNIRKHFRRGQIVDLKPIAQSGSSSSGTSGRSIGTGEIPLARMPHRTALGQSEDSSFAIRIDRSMAVRSDDDSSHELKDVKV</sequence>
<accession>K5VI42</accession>
<dbReference type="GeneID" id="18913294"/>
<protein>
    <recommendedName>
        <fullName evidence="2">DUF6534 domain-containing protein</fullName>
    </recommendedName>
</protein>
<feature type="transmembrane region" description="Helical" evidence="1">
    <location>
        <begin position="22"/>
        <end position="42"/>
    </location>
</feature>
<evidence type="ECO:0000256" key="1">
    <source>
        <dbReference type="SAM" id="Phobius"/>
    </source>
</evidence>
<dbReference type="PANTHER" id="PTHR40465">
    <property type="entry name" value="CHROMOSOME 1, WHOLE GENOME SHOTGUN SEQUENCE"/>
    <property type="match status" value="1"/>
</dbReference>
<feature type="transmembrane region" description="Helical" evidence="1">
    <location>
        <begin position="91"/>
        <end position="110"/>
    </location>
</feature>
<gene>
    <name evidence="3" type="ORF">PHACADRAFT_212839</name>
</gene>